<keyword evidence="3" id="KW-0808">Transferase</keyword>
<evidence type="ECO:0000256" key="4">
    <source>
        <dbReference type="SAM" id="Phobius"/>
    </source>
</evidence>
<evidence type="ECO:0000256" key="3">
    <source>
        <dbReference type="ARBA" id="ARBA00022679"/>
    </source>
</evidence>
<reference evidence="6 7" key="1">
    <citation type="submission" date="2020-10" db="EMBL/GenBank/DDBJ databases">
        <title>Mucilaginibacter mali sp. nov., isolated from rhizosphere soil of apple orchard.</title>
        <authorList>
            <person name="Lee J.-S."/>
            <person name="Kim H.S."/>
            <person name="Kim J.-S."/>
        </authorList>
    </citation>
    <scope>NUCLEOTIDE SEQUENCE [LARGE SCALE GENOMIC DNA]</scope>
    <source>
        <strain evidence="6 7">KCTC 23157</strain>
    </source>
</reference>
<evidence type="ECO:0000313" key="6">
    <source>
        <dbReference type="EMBL" id="MBE9665837.1"/>
    </source>
</evidence>
<evidence type="ECO:0000256" key="1">
    <source>
        <dbReference type="ARBA" id="ARBA00006739"/>
    </source>
</evidence>
<evidence type="ECO:0000259" key="5">
    <source>
        <dbReference type="Pfam" id="PF00535"/>
    </source>
</evidence>
<keyword evidence="4" id="KW-0812">Transmembrane</keyword>
<feature type="transmembrane region" description="Helical" evidence="4">
    <location>
        <begin position="142"/>
        <end position="161"/>
    </location>
</feature>
<comment type="caution">
    <text evidence="6">The sequence shown here is derived from an EMBL/GenBank/DDBJ whole genome shotgun (WGS) entry which is preliminary data.</text>
</comment>
<dbReference type="Proteomes" id="UP000632774">
    <property type="component" value="Unassembled WGS sequence"/>
</dbReference>
<feature type="transmembrane region" description="Helical" evidence="4">
    <location>
        <begin position="181"/>
        <end position="200"/>
    </location>
</feature>
<evidence type="ECO:0000313" key="7">
    <source>
        <dbReference type="Proteomes" id="UP000632774"/>
    </source>
</evidence>
<dbReference type="EMBL" id="JADFFM010000001">
    <property type="protein sequence ID" value="MBE9665837.1"/>
    <property type="molecule type" value="Genomic_DNA"/>
</dbReference>
<sequence length="270" mass="31284">MKVAFICVNYNNSKITQEYVKSVLNIKGSYEVIIIVVDNASEKHDVQALEELNHSQMILIKSQTNVGYFKGLNLGIQAIRPKEFDFIFVSNNDLTFDVNILKNLEQLNIEDSTLVLAPNIIRIDGVHQNPHIVNKFSAIQKIYRRVYFMNYYIASFLQLLYNRIKPRLVSEDRVGYNQTQTILMGYGACYILTSFFFNYFKELDAPVFLMGEEGILANQVLSVNGTTLYCHDLLVTHHDHTSIGKVGVKKMYKYSKQSYKYYLKYLKHVQ</sequence>
<keyword evidence="4" id="KW-0472">Membrane</keyword>
<dbReference type="PANTHER" id="PTHR43179:SF12">
    <property type="entry name" value="GALACTOFURANOSYLTRANSFERASE GLFT2"/>
    <property type="match status" value="1"/>
</dbReference>
<dbReference type="InterPro" id="IPR001173">
    <property type="entry name" value="Glyco_trans_2-like"/>
</dbReference>
<comment type="similarity">
    <text evidence="1">Belongs to the glycosyltransferase 2 family.</text>
</comment>
<feature type="domain" description="Glycosyltransferase 2-like" evidence="5">
    <location>
        <begin position="6"/>
        <end position="132"/>
    </location>
</feature>
<dbReference type="Pfam" id="PF00535">
    <property type="entry name" value="Glycos_transf_2"/>
    <property type="match status" value="1"/>
</dbReference>
<keyword evidence="4" id="KW-1133">Transmembrane helix</keyword>
<dbReference type="PANTHER" id="PTHR43179">
    <property type="entry name" value="RHAMNOSYLTRANSFERASE WBBL"/>
    <property type="match status" value="1"/>
</dbReference>
<keyword evidence="7" id="KW-1185">Reference proteome</keyword>
<protein>
    <submittedName>
        <fullName evidence="6">Glycosyltransferase family 2 protein</fullName>
    </submittedName>
</protein>
<dbReference type="SUPFAM" id="SSF53448">
    <property type="entry name" value="Nucleotide-diphospho-sugar transferases"/>
    <property type="match status" value="1"/>
</dbReference>
<dbReference type="Gene3D" id="3.90.550.10">
    <property type="entry name" value="Spore Coat Polysaccharide Biosynthesis Protein SpsA, Chain A"/>
    <property type="match status" value="1"/>
</dbReference>
<proteinExistence type="inferred from homology"/>
<keyword evidence="2" id="KW-0328">Glycosyltransferase</keyword>
<accession>A0ABR9XEM9</accession>
<evidence type="ECO:0000256" key="2">
    <source>
        <dbReference type="ARBA" id="ARBA00022676"/>
    </source>
</evidence>
<dbReference type="InterPro" id="IPR029044">
    <property type="entry name" value="Nucleotide-diphossugar_trans"/>
</dbReference>
<name>A0ABR9XEM9_9SPHI</name>
<dbReference type="RefSeq" id="WP_194105222.1">
    <property type="nucleotide sequence ID" value="NZ_JADFFM010000001.1"/>
</dbReference>
<organism evidence="6 7">
    <name type="scientific">Mucilaginibacter boryungensis</name>
    <dbReference type="NCBI Taxonomy" id="768480"/>
    <lineage>
        <taxon>Bacteria</taxon>
        <taxon>Pseudomonadati</taxon>
        <taxon>Bacteroidota</taxon>
        <taxon>Sphingobacteriia</taxon>
        <taxon>Sphingobacteriales</taxon>
        <taxon>Sphingobacteriaceae</taxon>
        <taxon>Mucilaginibacter</taxon>
    </lineage>
</organism>
<gene>
    <name evidence="6" type="ORF">IRJ18_05650</name>
</gene>